<evidence type="ECO:0000256" key="2">
    <source>
        <dbReference type="ARBA" id="ARBA00022763"/>
    </source>
</evidence>
<dbReference type="GO" id="GO:0003677">
    <property type="term" value="F:DNA binding"/>
    <property type="evidence" value="ECO:0007669"/>
    <property type="project" value="InterPro"/>
</dbReference>
<evidence type="ECO:0000256" key="7">
    <source>
        <dbReference type="RuleBase" id="RU003991"/>
    </source>
</evidence>
<comment type="caution">
    <text evidence="9">The sequence shown here is derived from an EMBL/GenBank/DDBJ whole genome shotgun (WGS) entry which is preliminary data.</text>
</comment>
<evidence type="ECO:0000256" key="1">
    <source>
        <dbReference type="ARBA" id="ARBA00007484"/>
    </source>
</evidence>
<evidence type="ECO:0000256" key="4">
    <source>
        <dbReference type="ARBA" id="ARBA00022813"/>
    </source>
</evidence>
<keyword evidence="4 7" id="KW-0068">Autocatalytic cleavage</keyword>
<dbReference type="InterPro" id="IPR050077">
    <property type="entry name" value="LexA_repressor"/>
</dbReference>
<accession>A0A4Q7Z4X1</accession>
<dbReference type="GO" id="GO:0009432">
    <property type="term" value="P:SOS response"/>
    <property type="evidence" value="ECO:0007669"/>
    <property type="project" value="UniProtKB-KW"/>
</dbReference>
<evidence type="ECO:0000256" key="5">
    <source>
        <dbReference type="ARBA" id="ARBA00023204"/>
    </source>
</evidence>
<dbReference type="GO" id="GO:0006355">
    <property type="term" value="P:regulation of DNA-templated transcription"/>
    <property type="evidence" value="ECO:0007669"/>
    <property type="project" value="InterPro"/>
</dbReference>
<feature type="domain" description="Peptidase S24/S26A/S26B/S26C" evidence="8">
    <location>
        <begin position="20"/>
        <end position="137"/>
    </location>
</feature>
<comment type="similarity">
    <text evidence="1 7">Belongs to the peptidase S24 family.</text>
</comment>
<evidence type="ECO:0000256" key="3">
    <source>
        <dbReference type="ARBA" id="ARBA00022801"/>
    </source>
</evidence>
<keyword evidence="6" id="KW-0742">SOS response</keyword>
<keyword evidence="10" id="KW-1185">Reference proteome</keyword>
<evidence type="ECO:0000313" key="9">
    <source>
        <dbReference type="EMBL" id="RZU45367.1"/>
    </source>
</evidence>
<dbReference type="GO" id="GO:0016787">
    <property type="term" value="F:hydrolase activity"/>
    <property type="evidence" value="ECO:0007669"/>
    <property type="project" value="UniProtKB-KW"/>
</dbReference>
<dbReference type="Gene3D" id="2.10.109.10">
    <property type="entry name" value="Umud Fragment, subunit A"/>
    <property type="match status" value="1"/>
</dbReference>
<dbReference type="InterPro" id="IPR036286">
    <property type="entry name" value="LexA/Signal_pep-like_sf"/>
</dbReference>
<dbReference type="GO" id="GO:0006281">
    <property type="term" value="P:DNA repair"/>
    <property type="evidence" value="ECO:0007669"/>
    <property type="project" value="UniProtKB-KW"/>
</dbReference>
<dbReference type="InterPro" id="IPR039418">
    <property type="entry name" value="LexA-like"/>
</dbReference>
<dbReference type="Pfam" id="PF00717">
    <property type="entry name" value="Peptidase_S24"/>
    <property type="match status" value="1"/>
</dbReference>
<reference evidence="9 10" key="1">
    <citation type="submission" date="2019-02" db="EMBL/GenBank/DDBJ databases">
        <title>Genomic Encyclopedia of Type Strains, Phase IV (KMG-IV): sequencing the most valuable type-strain genomes for metagenomic binning, comparative biology and taxonomic classification.</title>
        <authorList>
            <person name="Goeker M."/>
        </authorList>
    </citation>
    <scope>NUCLEOTIDE SEQUENCE [LARGE SCALE GENOMIC DNA]</scope>
    <source>
        <strain evidence="9 10">DSM 105135</strain>
    </source>
</reference>
<dbReference type="InterPro" id="IPR006197">
    <property type="entry name" value="Peptidase_S24_LexA"/>
</dbReference>
<organism evidence="9 10">
    <name type="scientific">Fluviicoccus keumensis</name>
    <dbReference type="NCBI Taxonomy" id="1435465"/>
    <lineage>
        <taxon>Bacteria</taxon>
        <taxon>Pseudomonadati</taxon>
        <taxon>Pseudomonadota</taxon>
        <taxon>Gammaproteobacteria</taxon>
        <taxon>Moraxellales</taxon>
        <taxon>Moraxellaceae</taxon>
        <taxon>Fluviicoccus</taxon>
    </lineage>
</organism>
<dbReference type="InterPro" id="IPR015927">
    <property type="entry name" value="Peptidase_S24_S26A/B/C"/>
</dbReference>
<sequence>MVSLTLIQPAHPEPPPGARPFYGYRIPAGFPSPADDYLEQALDANQLLAANKTATYYVRISGPSMQDAFVRDGDIAVVDCSKNPQPGNIVIAVVDGDMLVKRLQYGPGGHPELHPANPRFPVIRIRPEQDFLIWGVVTWTLHRHL</sequence>
<dbReference type="RefSeq" id="WP_130413623.1">
    <property type="nucleotide sequence ID" value="NZ_SHKX01000012.1"/>
</dbReference>
<evidence type="ECO:0000259" key="8">
    <source>
        <dbReference type="Pfam" id="PF00717"/>
    </source>
</evidence>
<dbReference type="CDD" id="cd06529">
    <property type="entry name" value="S24_LexA-like"/>
    <property type="match status" value="1"/>
</dbReference>
<keyword evidence="3 7" id="KW-0378">Hydrolase</keyword>
<gene>
    <name evidence="9" type="ORF">EV700_2187</name>
</gene>
<protein>
    <submittedName>
        <fullName evidence="9">SOS response UmuD protein</fullName>
    </submittedName>
</protein>
<proteinExistence type="inferred from homology"/>
<dbReference type="OrthoDB" id="9787787at2"/>
<keyword evidence="5" id="KW-0234">DNA repair</keyword>
<dbReference type="EMBL" id="SHKX01000012">
    <property type="protein sequence ID" value="RZU45367.1"/>
    <property type="molecule type" value="Genomic_DNA"/>
</dbReference>
<dbReference type="PANTHER" id="PTHR33516">
    <property type="entry name" value="LEXA REPRESSOR"/>
    <property type="match status" value="1"/>
</dbReference>
<evidence type="ECO:0000256" key="6">
    <source>
        <dbReference type="ARBA" id="ARBA00023236"/>
    </source>
</evidence>
<keyword evidence="2" id="KW-0227">DNA damage</keyword>
<dbReference type="SUPFAM" id="SSF51306">
    <property type="entry name" value="LexA/Signal peptidase"/>
    <property type="match status" value="1"/>
</dbReference>
<dbReference type="Proteomes" id="UP000292423">
    <property type="component" value="Unassembled WGS sequence"/>
</dbReference>
<dbReference type="NCBIfam" id="NF007621">
    <property type="entry name" value="PRK10276.1"/>
    <property type="match status" value="1"/>
</dbReference>
<dbReference type="PANTHER" id="PTHR33516:SF2">
    <property type="entry name" value="LEXA REPRESSOR-RELATED"/>
    <property type="match status" value="1"/>
</dbReference>
<dbReference type="PRINTS" id="PR00726">
    <property type="entry name" value="LEXASERPTASE"/>
</dbReference>
<evidence type="ECO:0000313" key="10">
    <source>
        <dbReference type="Proteomes" id="UP000292423"/>
    </source>
</evidence>
<dbReference type="AlphaFoldDB" id="A0A4Q7Z4X1"/>
<name>A0A4Q7Z4X1_9GAMM</name>